<dbReference type="PANTHER" id="PTHR43281">
    <property type="entry name" value="FARNESYL DIPHOSPHATE SYNTHASE"/>
    <property type="match status" value="1"/>
</dbReference>
<keyword evidence="6" id="KW-0414">Isoprene biosynthesis</keyword>
<sequence>MDLTAYLNEQQQQIDAALDARLPQPQQRPGRLHEAMRYSVFAGGKRLRPILMIAACQAVGGQPNQVLDAACALEMIHTYSLIHDDLPAMDDDDLRRGRPTSHRVYGEALAILAGDALLSEAFVWLTRPWPGIAAERQLRATQLIASASGAAGMVAGQVADMEAEGQAVDLATVDFIHHHKTGALIRVALQAGALIGGVDETGLKQLSLFGEKAGLAFQIADDLLDVEGQQEQLGKDTGRDAARGKATYPAVLGIAESRARASQLHNQALALLEPFGPAAEPLRAISAYIIERRH</sequence>
<evidence type="ECO:0000256" key="3">
    <source>
        <dbReference type="ARBA" id="ARBA00022679"/>
    </source>
</evidence>
<evidence type="ECO:0000313" key="8">
    <source>
        <dbReference type="EMBL" id="SDE18690.1"/>
    </source>
</evidence>
<evidence type="ECO:0000256" key="5">
    <source>
        <dbReference type="ARBA" id="ARBA00022842"/>
    </source>
</evidence>
<evidence type="ECO:0000256" key="7">
    <source>
        <dbReference type="RuleBase" id="RU004466"/>
    </source>
</evidence>
<evidence type="ECO:0000256" key="2">
    <source>
        <dbReference type="ARBA" id="ARBA00006706"/>
    </source>
</evidence>
<dbReference type="GO" id="GO:0005737">
    <property type="term" value="C:cytoplasm"/>
    <property type="evidence" value="ECO:0007669"/>
    <property type="project" value="UniProtKB-ARBA"/>
</dbReference>
<keyword evidence="4" id="KW-0479">Metal-binding</keyword>
<dbReference type="OrthoDB" id="9805316at2"/>
<dbReference type="InterPro" id="IPR000092">
    <property type="entry name" value="Polyprenyl_synt"/>
</dbReference>
<dbReference type="PANTHER" id="PTHR43281:SF1">
    <property type="entry name" value="FARNESYL DIPHOSPHATE SYNTHASE"/>
    <property type="match status" value="1"/>
</dbReference>
<dbReference type="EMBL" id="FNAQ01000004">
    <property type="protein sequence ID" value="SDE18690.1"/>
    <property type="molecule type" value="Genomic_DNA"/>
</dbReference>
<name>A0A1G7AVG2_9BACT</name>
<dbReference type="Gene3D" id="1.10.600.10">
    <property type="entry name" value="Farnesyl Diphosphate Synthase"/>
    <property type="match status" value="1"/>
</dbReference>
<dbReference type="PROSITE" id="PS00723">
    <property type="entry name" value="POLYPRENYL_SYNTHASE_1"/>
    <property type="match status" value="1"/>
</dbReference>
<dbReference type="FunFam" id="1.10.600.10:FF:000001">
    <property type="entry name" value="Geranylgeranyl diphosphate synthase"/>
    <property type="match status" value="1"/>
</dbReference>
<dbReference type="GO" id="GO:0016114">
    <property type="term" value="P:terpenoid biosynthetic process"/>
    <property type="evidence" value="ECO:0007669"/>
    <property type="project" value="UniProtKB-ARBA"/>
</dbReference>
<proteinExistence type="inferred from homology"/>
<keyword evidence="5" id="KW-0460">Magnesium</keyword>
<dbReference type="InterPro" id="IPR053378">
    <property type="entry name" value="Prenyl_diphosphate_synthase"/>
</dbReference>
<dbReference type="NCBIfam" id="NF045485">
    <property type="entry name" value="FPPsyn"/>
    <property type="match status" value="1"/>
</dbReference>
<protein>
    <submittedName>
        <fullName evidence="8">Farnesyl-diphosphate synthase</fullName>
    </submittedName>
</protein>
<dbReference type="RefSeq" id="WP_092077412.1">
    <property type="nucleotide sequence ID" value="NZ_CALFZY010000012.1"/>
</dbReference>
<comment type="cofactor">
    <cofactor evidence="1">
        <name>Mg(2+)</name>
        <dbReference type="ChEBI" id="CHEBI:18420"/>
    </cofactor>
</comment>
<comment type="similarity">
    <text evidence="2 7">Belongs to the FPP/GGPP synthase family.</text>
</comment>
<evidence type="ECO:0000256" key="6">
    <source>
        <dbReference type="ARBA" id="ARBA00023229"/>
    </source>
</evidence>
<dbReference type="SUPFAM" id="SSF48576">
    <property type="entry name" value="Terpenoid synthases"/>
    <property type="match status" value="1"/>
</dbReference>
<dbReference type="SFLD" id="SFLDG01017">
    <property type="entry name" value="Polyprenyl_Transferase_Like"/>
    <property type="match status" value="1"/>
</dbReference>
<dbReference type="SFLD" id="SFLDS00005">
    <property type="entry name" value="Isoprenoid_Synthase_Type_I"/>
    <property type="match status" value="1"/>
</dbReference>
<dbReference type="GO" id="GO:0004659">
    <property type="term" value="F:prenyltransferase activity"/>
    <property type="evidence" value="ECO:0007669"/>
    <property type="project" value="InterPro"/>
</dbReference>
<keyword evidence="9" id="KW-1185">Reference proteome</keyword>
<dbReference type="CDD" id="cd00685">
    <property type="entry name" value="Trans_IPPS_HT"/>
    <property type="match status" value="1"/>
</dbReference>
<dbReference type="GO" id="GO:0046872">
    <property type="term" value="F:metal ion binding"/>
    <property type="evidence" value="ECO:0007669"/>
    <property type="project" value="UniProtKB-KW"/>
</dbReference>
<keyword evidence="3 7" id="KW-0808">Transferase</keyword>
<gene>
    <name evidence="8" type="ORF">SAMN05661003_104213</name>
</gene>
<organism evidence="8 9">
    <name type="scientific">Desulfuromonas thiophila</name>
    <dbReference type="NCBI Taxonomy" id="57664"/>
    <lineage>
        <taxon>Bacteria</taxon>
        <taxon>Pseudomonadati</taxon>
        <taxon>Thermodesulfobacteriota</taxon>
        <taxon>Desulfuromonadia</taxon>
        <taxon>Desulfuromonadales</taxon>
        <taxon>Desulfuromonadaceae</taxon>
        <taxon>Desulfuromonas</taxon>
    </lineage>
</organism>
<dbReference type="InterPro" id="IPR033749">
    <property type="entry name" value="Polyprenyl_synt_CS"/>
</dbReference>
<accession>A0A1G7AVG2</accession>
<dbReference type="InterPro" id="IPR008949">
    <property type="entry name" value="Isoprenoid_synthase_dom_sf"/>
</dbReference>
<dbReference type="Proteomes" id="UP000243205">
    <property type="component" value="Unassembled WGS sequence"/>
</dbReference>
<evidence type="ECO:0000256" key="4">
    <source>
        <dbReference type="ARBA" id="ARBA00022723"/>
    </source>
</evidence>
<reference evidence="9" key="1">
    <citation type="submission" date="2016-10" db="EMBL/GenBank/DDBJ databases">
        <authorList>
            <person name="Varghese N."/>
            <person name="Submissions S."/>
        </authorList>
    </citation>
    <scope>NUCLEOTIDE SEQUENCE [LARGE SCALE GENOMIC DNA]</scope>
    <source>
        <strain evidence="9">DSM 8987</strain>
    </source>
</reference>
<evidence type="ECO:0000256" key="1">
    <source>
        <dbReference type="ARBA" id="ARBA00001946"/>
    </source>
</evidence>
<dbReference type="STRING" id="57664.SAMN05661003_104213"/>
<evidence type="ECO:0000313" key="9">
    <source>
        <dbReference type="Proteomes" id="UP000243205"/>
    </source>
</evidence>
<dbReference type="Pfam" id="PF00348">
    <property type="entry name" value="polyprenyl_synt"/>
    <property type="match status" value="1"/>
</dbReference>
<dbReference type="AlphaFoldDB" id="A0A1G7AVG2"/>